<dbReference type="InterPro" id="IPR031142">
    <property type="entry name" value="SPX_prot"/>
</dbReference>
<sequence length="287" mass="32515">MKFGKRLKQQIQESLPEWRDKYLSYKELKKLVRLISEAPTLLNGSLEYGKTEAEFICLLNNEIDKFNGFFMEKEEDFIIRHLCGTQSLTNADSIIVEGVYDVGAGTLCMEVQQRIKRVVDLWGPNGREPSKADYKEEMGKIRKAIVDFHGEMVLLVNYSNINYTGLAKILKKYDKRTGGLLRLPFIQKVLEQPFFTTDLISKLVKECECIIDAVFPVEEESERAKEAKEAITVAGEGIFRNTVAALLTMQEIRKGSSTQSPFSLPPLNLPDSDLIQSIQLNATVPIV</sequence>
<protein>
    <recommendedName>
        <fullName evidence="1">SPX domain-containing protein</fullName>
    </recommendedName>
</protein>
<dbReference type="EMBL" id="CP144698">
    <property type="protein sequence ID" value="WVZ16574.1"/>
    <property type="molecule type" value="Genomic_DNA"/>
</dbReference>
<keyword evidence="3" id="KW-1185">Reference proteome</keyword>
<dbReference type="PANTHER" id="PTHR45978">
    <property type="entry name" value="SPX DOMAIN-CONTAINING PROTEIN 3"/>
    <property type="match status" value="1"/>
</dbReference>
<dbReference type="Pfam" id="PF03105">
    <property type="entry name" value="SPX"/>
    <property type="match status" value="2"/>
</dbReference>
<dbReference type="Proteomes" id="UP001374535">
    <property type="component" value="Chromosome 3"/>
</dbReference>
<dbReference type="InterPro" id="IPR004331">
    <property type="entry name" value="SPX_dom"/>
</dbReference>
<dbReference type="AlphaFoldDB" id="A0AAQ3NV25"/>
<dbReference type="PROSITE" id="PS51382">
    <property type="entry name" value="SPX"/>
    <property type="match status" value="1"/>
</dbReference>
<dbReference type="GO" id="GO:0016036">
    <property type="term" value="P:cellular response to phosphate starvation"/>
    <property type="evidence" value="ECO:0007669"/>
    <property type="project" value="InterPro"/>
</dbReference>
<gene>
    <name evidence="2" type="ORF">V8G54_009556</name>
</gene>
<evidence type="ECO:0000259" key="1">
    <source>
        <dbReference type="PROSITE" id="PS51382"/>
    </source>
</evidence>
<dbReference type="CDD" id="cd14481">
    <property type="entry name" value="SPX_AtSPX1_like"/>
    <property type="match status" value="1"/>
</dbReference>
<name>A0AAQ3NV25_VIGMU</name>
<dbReference type="PANTHER" id="PTHR45978:SF2">
    <property type="entry name" value="SPX DOMAIN-CONTAINING PROTEIN 3"/>
    <property type="match status" value="1"/>
</dbReference>
<evidence type="ECO:0000313" key="3">
    <source>
        <dbReference type="Proteomes" id="UP001374535"/>
    </source>
</evidence>
<reference evidence="2 3" key="1">
    <citation type="journal article" date="2023" name="Life. Sci Alliance">
        <title>Evolutionary insights into 3D genome organization and epigenetic landscape of Vigna mungo.</title>
        <authorList>
            <person name="Junaid A."/>
            <person name="Singh B."/>
            <person name="Bhatia S."/>
        </authorList>
    </citation>
    <scope>NUCLEOTIDE SEQUENCE [LARGE SCALE GENOMIC DNA]</scope>
    <source>
        <strain evidence="2">Urdbean</strain>
    </source>
</reference>
<feature type="domain" description="SPX" evidence="1">
    <location>
        <begin position="1"/>
        <end position="187"/>
    </location>
</feature>
<organism evidence="2 3">
    <name type="scientific">Vigna mungo</name>
    <name type="common">Black gram</name>
    <name type="synonym">Phaseolus mungo</name>
    <dbReference type="NCBI Taxonomy" id="3915"/>
    <lineage>
        <taxon>Eukaryota</taxon>
        <taxon>Viridiplantae</taxon>
        <taxon>Streptophyta</taxon>
        <taxon>Embryophyta</taxon>
        <taxon>Tracheophyta</taxon>
        <taxon>Spermatophyta</taxon>
        <taxon>Magnoliopsida</taxon>
        <taxon>eudicotyledons</taxon>
        <taxon>Gunneridae</taxon>
        <taxon>Pentapetalae</taxon>
        <taxon>rosids</taxon>
        <taxon>fabids</taxon>
        <taxon>Fabales</taxon>
        <taxon>Fabaceae</taxon>
        <taxon>Papilionoideae</taxon>
        <taxon>50 kb inversion clade</taxon>
        <taxon>NPAAA clade</taxon>
        <taxon>indigoferoid/millettioid clade</taxon>
        <taxon>Phaseoleae</taxon>
        <taxon>Vigna</taxon>
    </lineage>
</organism>
<proteinExistence type="predicted"/>
<evidence type="ECO:0000313" key="2">
    <source>
        <dbReference type="EMBL" id="WVZ16574.1"/>
    </source>
</evidence>
<accession>A0AAQ3NV25</accession>